<dbReference type="EMBL" id="FCOW01000042">
    <property type="protein sequence ID" value="CVK21665.1"/>
    <property type="molecule type" value="Genomic_DNA"/>
</dbReference>
<evidence type="ECO:0000313" key="4">
    <source>
        <dbReference type="Proteomes" id="UP000186950"/>
    </source>
</evidence>
<organism evidence="3 4">
    <name type="scientific">Sporomusa sphaeroides DSM 2875</name>
    <dbReference type="NCBI Taxonomy" id="1337886"/>
    <lineage>
        <taxon>Bacteria</taxon>
        <taxon>Bacillati</taxon>
        <taxon>Bacillota</taxon>
        <taxon>Negativicutes</taxon>
        <taxon>Selenomonadales</taxon>
        <taxon>Sporomusaceae</taxon>
        <taxon>Sporomusa</taxon>
    </lineage>
</organism>
<protein>
    <submittedName>
        <fullName evidence="3">Uncharacterized protein</fullName>
    </submittedName>
</protein>
<sequence length="96" mass="10271">MVIPDIMVVHLLLAAIFIVLVDMAVQPEVGAVVIPVEVMELAAAMVIIHLVQVVVVVYLVVVEITLGKDAVMQAVLVPVVVLVPVAREAMVHKDLC</sequence>
<evidence type="ECO:0000313" key="2">
    <source>
        <dbReference type="EMBL" id="CVK21665.1"/>
    </source>
</evidence>
<dbReference type="EMBL" id="CP146992">
    <property type="protein sequence ID" value="WXA41898.1"/>
    <property type="molecule type" value="Genomic_DNA"/>
</dbReference>
<dbReference type="KEGG" id="ssph:SPSPH_047100"/>
<keyword evidence="3" id="KW-0614">Plasmid</keyword>
<proteinExistence type="predicted"/>
<feature type="transmembrane region" description="Helical" evidence="1">
    <location>
        <begin position="41"/>
        <end position="62"/>
    </location>
</feature>
<accession>A0A1U7M9Z5</accession>
<evidence type="ECO:0000313" key="3">
    <source>
        <dbReference type="EMBL" id="WXA41898.1"/>
    </source>
</evidence>
<keyword evidence="1" id="KW-1133">Transmembrane helix</keyword>
<name>A0A1U7M9Z5_9FIRM</name>
<gene>
    <name evidence="3" type="ORF">SPSPH_047100</name>
    <name evidence="2" type="ORF">SSPH_04360</name>
</gene>
<dbReference type="Proteomes" id="UP000186950">
    <property type="component" value="Plasmid pSSP59"/>
</dbReference>
<reference evidence="3" key="2">
    <citation type="submission" date="2024-03" db="EMBL/GenBank/DDBJ databases">
        <title>Complete genome sequence of Sporomusa sphaeroides DSM 2875T isolated from mud of the Leine river and Sporomusa ovata DSM 2662T isolated from sugar beet leaf silage.</title>
        <authorList>
            <person name="Boeer T."/>
            <person name="Lueschen A."/>
            <person name="Daniel R."/>
            <person name="Poehlein A."/>
        </authorList>
    </citation>
    <scope>NUCLEOTIDE SEQUENCE</scope>
    <source>
        <strain evidence="3">DSM 2875</strain>
        <plasmid evidence="3">pSSP59</plasmid>
    </source>
</reference>
<dbReference type="AlphaFoldDB" id="A0A1U7M9Z5"/>
<evidence type="ECO:0000313" key="5">
    <source>
        <dbReference type="Proteomes" id="UP000245702"/>
    </source>
</evidence>
<keyword evidence="1" id="KW-0812">Transmembrane</keyword>
<keyword evidence="5" id="KW-1185">Reference proteome</keyword>
<reference evidence="2 5" key="1">
    <citation type="submission" date="2016-01" db="EMBL/GenBank/DDBJ databases">
        <authorList>
            <person name="Brown R."/>
        </authorList>
    </citation>
    <scope>NUCLEOTIDE SEQUENCE [LARGE SCALE GENOMIC DNA]</scope>
    <source>
        <strain evidence="2">Sporomusa sphaeroides DSM 2875</strain>
    </source>
</reference>
<evidence type="ECO:0000256" key="1">
    <source>
        <dbReference type="SAM" id="Phobius"/>
    </source>
</evidence>
<dbReference type="Proteomes" id="UP000245702">
    <property type="component" value="Unassembled WGS sequence"/>
</dbReference>
<keyword evidence="1" id="KW-0472">Membrane</keyword>
<geneLocation type="plasmid" evidence="3 4">
    <name>pSSP59</name>
</geneLocation>